<sequence>MTLPGPEIEAIGSDPSQEADSTILAKIPNLLDSIEENHLQLAPYKDDKGNVTAYDIKSRGGHQLFRVSANDMAFAVVKDTILNAAADKEEVAGAFDVMENVQRSLHRLGIADKDIPRTPHDIAEQVISLMSDFERIQQAKSKIDLQNNFQAFLSMSQRVFAGGKAEWNKLAPAQQRWMLVFGDTLLVRALQELGVGQETRATSETVMQIAENLSSMRREASWYTGAGRALQQLGSGAIGLIVDKEKGLIPGVVGIAGEIVEGIVDKTGDTFGRALDGVASRKKKE</sequence>
<dbReference type="Proteomes" id="UP000034774">
    <property type="component" value="Unassembled WGS sequence"/>
</dbReference>
<dbReference type="STRING" id="1618572.UT17_C0002G0234"/>
<reference evidence="1 2" key="1">
    <citation type="journal article" date="2015" name="Nature">
        <title>rRNA introns, odd ribosomes, and small enigmatic genomes across a large radiation of phyla.</title>
        <authorList>
            <person name="Brown C.T."/>
            <person name="Hug L.A."/>
            <person name="Thomas B.C."/>
            <person name="Sharon I."/>
            <person name="Castelle C.J."/>
            <person name="Singh A."/>
            <person name="Wilkins M.J."/>
            <person name="Williams K.H."/>
            <person name="Banfield J.F."/>
        </authorList>
    </citation>
    <scope>NUCLEOTIDE SEQUENCE [LARGE SCALE GENOMIC DNA]</scope>
</reference>
<protein>
    <submittedName>
        <fullName evidence="1">Uncharacterized protein</fullName>
    </submittedName>
</protein>
<evidence type="ECO:0000313" key="1">
    <source>
        <dbReference type="EMBL" id="KKQ92571.1"/>
    </source>
</evidence>
<gene>
    <name evidence="1" type="ORF">UT17_C0002G0234</name>
</gene>
<dbReference type="AlphaFoldDB" id="A0A0G0PT94"/>
<dbReference type="EMBL" id="LBVU01000002">
    <property type="protein sequence ID" value="KKQ92571.1"/>
    <property type="molecule type" value="Genomic_DNA"/>
</dbReference>
<organism evidence="1 2">
    <name type="scientific">Candidatus Woesebacteria bacterium GW2011_GWB1_39_10</name>
    <dbReference type="NCBI Taxonomy" id="1618572"/>
    <lineage>
        <taxon>Bacteria</taxon>
        <taxon>Candidatus Woeseibacteriota</taxon>
    </lineage>
</organism>
<comment type="caution">
    <text evidence="1">The sequence shown here is derived from an EMBL/GenBank/DDBJ whole genome shotgun (WGS) entry which is preliminary data.</text>
</comment>
<accession>A0A0G0PT94</accession>
<proteinExistence type="predicted"/>
<evidence type="ECO:0000313" key="2">
    <source>
        <dbReference type="Proteomes" id="UP000034774"/>
    </source>
</evidence>
<name>A0A0G0PT94_9BACT</name>